<dbReference type="OrthoDB" id="9815944at2"/>
<dbReference type="SUPFAM" id="SSF52540">
    <property type="entry name" value="P-loop containing nucleoside triphosphate hydrolases"/>
    <property type="match status" value="1"/>
</dbReference>
<dbReference type="RefSeq" id="WP_088617950.1">
    <property type="nucleotide sequence ID" value="NZ_CP022129.1"/>
</dbReference>
<gene>
    <name evidence="2" type="ORF">CEK71_02745</name>
</gene>
<dbReference type="Pfam" id="PF13175">
    <property type="entry name" value="AAA_15"/>
    <property type="match status" value="1"/>
</dbReference>
<sequence>MADSARIKSVSVTGLFHQYDHHIEFNQEERITILHGINGVGKTTVLRMINSLFTFRFVDFYEIPFLCFIVEKLNGDLIRLEKPVQKGHYLMLFINEEKIDSVALYPLIKPDHKLAALISALRKMDVDNSVASNVCVDGRLVIRLGHLPIQFIEASRLIRTEKQDEGFQQKEVIIHTVKIYATELQQAIKSVMADYAKKTQELEQTFPFRLLKTTVHYSDEQLKAHFNTLQDTRQKLRAIGLLPISDAGNLDAASIDSLEAQHRAVMDLYVKDSEEKLEVLAPLSQKIQLLLDIINSKFQGKELRIDEQQGLVVIGKEGEIDLALLSSGEQHELVMFYDLIFKVEPDTLVMIDEPELSLHISWQHKFIDELKKIVEQAKFDVLIATYSPTIVGQNSHLMVGLDVNG</sequence>
<feature type="domain" description="Endonuclease GajA/Old nuclease/RecF-like AAA" evidence="1">
    <location>
        <begin position="7"/>
        <end position="391"/>
    </location>
</feature>
<dbReference type="InterPro" id="IPR041685">
    <property type="entry name" value="AAA_GajA/Old/RecF-like"/>
</dbReference>
<dbReference type="KEGG" id="mpsy:CEK71_02745"/>
<dbReference type="PANTHER" id="PTHR43581:SF2">
    <property type="entry name" value="EXCINUCLEASE ATPASE SUBUNIT"/>
    <property type="match status" value="1"/>
</dbReference>
<dbReference type="EMBL" id="CP022129">
    <property type="protein sequence ID" value="ASF45067.1"/>
    <property type="molecule type" value="Genomic_DNA"/>
</dbReference>
<evidence type="ECO:0000259" key="1">
    <source>
        <dbReference type="Pfam" id="PF13175"/>
    </source>
</evidence>
<protein>
    <recommendedName>
        <fullName evidence="1">Endonuclease GajA/Old nuclease/RecF-like AAA domain-containing protein</fullName>
    </recommendedName>
</protein>
<reference evidence="2 3" key="1">
    <citation type="submission" date="2017-06" db="EMBL/GenBank/DDBJ databases">
        <title>Genome Sequencing of the methanotroph Methylovulum psychrotolerants str. HV10-M2 isolated from a high-altitude environment.</title>
        <authorList>
            <person name="Mateos-Rivera A."/>
        </authorList>
    </citation>
    <scope>NUCLEOTIDE SEQUENCE [LARGE SCALE GENOMIC DNA]</scope>
    <source>
        <strain evidence="2 3">HV10_M2</strain>
    </source>
</reference>
<dbReference type="Proteomes" id="UP000197019">
    <property type="component" value="Chromosome"/>
</dbReference>
<proteinExistence type="predicted"/>
<accession>A0A1Z4BUT7</accession>
<keyword evidence="3" id="KW-1185">Reference proteome</keyword>
<evidence type="ECO:0000313" key="3">
    <source>
        <dbReference type="Proteomes" id="UP000197019"/>
    </source>
</evidence>
<dbReference type="Gene3D" id="3.40.50.300">
    <property type="entry name" value="P-loop containing nucleotide triphosphate hydrolases"/>
    <property type="match status" value="1"/>
</dbReference>
<dbReference type="InterPro" id="IPR027417">
    <property type="entry name" value="P-loop_NTPase"/>
</dbReference>
<evidence type="ECO:0000313" key="2">
    <source>
        <dbReference type="EMBL" id="ASF45067.1"/>
    </source>
</evidence>
<dbReference type="PANTHER" id="PTHR43581">
    <property type="entry name" value="ATP/GTP PHOSPHATASE"/>
    <property type="match status" value="1"/>
</dbReference>
<dbReference type="InterPro" id="IPR051396">
    <property type="entry name" value="Bact_Antivir_Def_Nuclease"/>
</dbReference>
<name>A0A1Z4BUT7_9GAMM</name>
<organism evidence="2 3">
    <name type="scientific">Methylovulum psychrotolerans</name>
    <dbReference type="NCBI Taxonomy" id="1704499"/>
    <lineage>
        <taxon>Bacteria</taxon>
        <taxon>Pseudomonadati</taxon>
        <taxon>Pseudomonadota</taxon>
        <taxon>Gammaproteobacteria</taxon>
        <taxon>Methylococcales</taxon>
        <taxon>Methylococcaceae</taxon>
        <taxon>Methylovulum</taxon>
    </lineage>
</organism>
<dbReference type="AlphaFoldDB" id="A0A1Z4BUT7"/>